<evidence type="ECO:0000256" key="2">
    <source>
        <dbReference type="SAM" id="Phobius"/>
    </source>
</evidence>
<reference evidence="3" key="1">
    <citation type="journal article" date="2023" name="Mol. Phylogenet. Evol.">
        <title>Genome-scale phylogeny and comparative genomics of the fungal order Sordariales.</title>
        <authorList>
            <person name="Hensen N."/>
            <person name="Bonometti L."/>
            <person name="Westerberg I."/>
            <person name="Brannstrom I.O."/>
            <person name="Guillou S."/>
            <person name="Cros-Aarteil S."/>
            <person name="Calhoun S."/>
            <person name="Haridas S."/>
            <person name="Kuo A."/>
            <person name="Mondo S."/>
            <person name="Pangilinan J."/>
            <person name="Riley R."/>
            <person name="LaButti K."/>
            <person name="Andreopoulos B."/>
            <person name="Lipzen A."/>
            <person name="Chen C."/>
            <person name="Yan M."/>
            <person name="Daum C."/>
            <person name="Ng V."/>
            <person name="Clum A."/>
            <person name="Steindorff A."/>
            <person name="Ohm R.A."/>
            <person name="Martin F."/>
            <person name="Silar P."/>
            <person name="Natvig D.O."/>
            <person name="Lalanne C."/>
            <person name="Gautier V."/>
            <person name="Ament-Velasquez S.L."/>
            <person name="Kruys A."/>
            <person name="Hutchinson M.I."/>
            <person name="Powell A.J."/>
            <person name="Barry K."/>
            <person name="Miller A.N."/>
            <person name="Grigoriev I.V."/>
            <person name="Debuchy R."/>
            <person name="Gladieux P."/>
            <person name="Hiltunen Thoren M."/>
            <person name="Johannesson H."/>
        </authorList>
    </citation>
    <scope>NUCLEOTIDE SEQUENCE</scope>
    <source>
        <strain evidence="3">CBS 232.78</strain>
    </source>
</reference>
<feature type="transmembrane region" description="Helical" evidence="2">
    <location>
        <begin position="176"/>
        <end position="197"/>
    </location>
</feature>
<feature type="region of interest" description="Disordered" evidence="1">
    <location>
        <begin position="59"/>
        <end position="122"/>
    </location>
</feature>
<gene>
    <name evidence="3" type="ORF">B0H63DRAFT_316742</name>
</gene>
<organism evidence="3 4">
    <name type="scientific">Podospora didyma</name>
    <dbReference type="NCBI Taxonomy" id="330526"/>
    <lineage>
        <taxon>Eukaryota</taxon>
        <taxon>Fungi</taxon>
        <taxon>Dikarya</taxon>
        <taxon>Ascomycota</taxon>
        <taxon>Pezizomycotina</taxon>
        <taxon>Sordariomycetes</taxon>
        <taxon>Sordariomycetidae</taxon>
        <taxon>Sordariales</taxon>
        <taxon>Podosporaceae</taxon>
        <taxon>Podospora</taxon>
    </lineage>
</organism>
<feature type="region of interest" description="Disordered" evidence="1">
    <location>
        <begin position="290"/>
        <end position="322"/>
    </location>
</feature>
<keyword evidence="2" id="KW-0812">Transmembrane</keyword>
<keyword evidence="4" id="KW-1185">Reference proteome</keyword>
<dbReference type="Proteomes" id="UP001285441">
    <property type="component" value="Unassembled WGS sequence"/>
</dbReference>
<proteinExistence type="predicted"/>
<keyword evidence="2" id="KW-1133">Transmembrane helix</keyword>
<protein>
    <submittedName>
        <fullName evidence="3">Uncharacterized protein</fullName>
    </submittedName>
</protein>
<reference evidence="3" key="2">
    <citation type="submission" date="2023-06" db="EMBL/GenBank/DDBJ databases">
        <authorList>
            <consortium name="Lawrence Berkeley National Laboratory"/>
            <person name="Haridas S."/>
            <person name="Hensen N."/>
            <person name="Bonometti L."/>
            <person name="Westerberg I."/>
            <person name="Brannstrom I.O."/>
            <person name="Guillou S."/>
            <person name="Cros-Aarteil S."/>
            <person name="Calhoun S."/>
            <person name="Kuo A."/>
            <person name="Mondo S."/>
            <person name="Pangilinan J."/>
            <person name="Riley R."/>
            <person name="LaButti K."/>
            <person name="Andreopoulos B."/>
            <person name="Lipzen A."/>
            <person name="Chen C."/>
            <person name="Yanf M."/>
            <person name="Daum C."/>
            <person name="Ng V."/>
            <person name="Clum A."/>
            <person name="Steindorff A."/>
            <person name="Ohm R."/>
            <person name="Martin F."/>
            <person name="Silar P."/>
            <person name="Natvig D."/>
            <person name="Lalanne C."/>
            <person name="Gautier V."/>
            <person name="Ament-velasquez S.L."/>
            <person name="Kruys A."/>
            <person name="Hutchinson M.I."/>
            <person name="Powell A.J."/>
            <person name="Barry K."/>
            <person name="Miller A.N."/>
            <person name="Grigoriev I.V."/>
            <person name="Debuchy R."/>
            <person name="Gladieux P."/>
            <person name="Thoren M.H."/>
            <person name="Johannesson H."/>
        </authorList>
    </citation>
    <scope>NUCLEOTIDE SEQUENCE</scope>
    <source>
        <strain evidence="3">CBS 232.78</strain>
    </source>
</reference>
<evidence type="ECO:0000313" key="3">
    <source>
        <dbReference type="EMBL" id="KAK3370485.1"/>
    </source>
</evidence>
<feature type="region of interest" description="Disordered" evidence="1">
    <location>
        <begin position="340"/>
        <end position="364"/>
    </location>
</feature>
<dbReference type="EMBL" id="JAULSW010000009">
    <property type="protein sequence ID" value="KAK3370485.1"/>
    <property type="molecule type" value="Genomic_DNA"/>
</dbReference>
<feature type="transmembrane region" description="Helical" evidence="2">
    <location>
        <begin position="133"/>
        <end position="156"/>
    </location>
</feature>
<evidence type="ECO:0000256" key="1">
    <source>
        <dbReference type="SAM" id="MobiDB-lite"/>
    </source>
</evidence>
<name>A0AAE0N502_9PEZI</name>
<keyword evidence="2" id="KW-0472">Membrane</keyword>
<dbReference type="AlphaFoldDB" id="A0AAE0N502"/>
<feature type="transmembrane region" description="Helical" evidence="2">
    <location>
        <begin position="34"/>
        <end position="53"/>
    </location>
</feature>
<accession>A0AAE0N502</accession>
<evidence type="ECO:0000313" key="4">
    <source>
        <dbReference type="Proteomes" id="UP001285441"/>
    </source>
</evidence>
<feature type="compositionally biased region" description="Acidic residues" evidence="1">
    <location>
        <begin position="295"/>
        <end position="305"/>
    </location>
</feature>
<comment type="caution">
    <text evidence="3">The sequence shown here is derived from an EMBL/GenBank/DDBJ whole genome shotgun (WGS) entry which is preliminary data.</text>
</comment>
<sequence length="364" mass="39001">MADARVARIVTAATFVPAFPLCIAHGVLSHNPVPAVGLAPLAFSAAFAIFLLSRGAKTTTSSRKSQKQPEHGHHHHHVPTDPEVTGLSPSPPSPPSPASSVAGEGTGHDVEAAEPAEPSSHEPTHTAFLTHPIFVFLVDVGLAAALMVVLVFTWIRTRQSYSSDLAMLASYATMPLLINFSIHLFLATRAFIAGLALHGLIQWTAWQAVPPDCPHCGLRVRPESLPVIPWLQSVSAPKRLFPRISVAALRVPRPSLTSFKSPSSWGVVPSGWTWKTPAWLQPRPQYTSLFVSNDDRDDDVDDDAVETPHPRYRDDPDEPIATPSSAAAVVASPVVEAVVVGKKDKKGKNSSSPAIFGDDEAGWP</sequence>